<dbReference type="RefSeq" id="WP_206371560.1">
    <property type="nucleotide sequence ID" value="NZ_CAWPTM010000100.1"/>
</dbReference>
<dbReference type="Proteomes" id="UP000779070">
    <property type="component" value="Unassembled WGS sequence"/>
</dbReference>
<proteinExistence type="predicted"/>
<sequence length="50" mass="5452">MIVLGFVTLGILVFFACWVCQHGLPFFGMHLDETDQLLLAEAAGKSVLEA</sequence>
<name>A0ABS3A5S5_9VIBR</name>
<evidence type="ECO:0000313" key="2">
    <source>
        <dbReference type="Proteomes" id="UP000779070"/>
    </source>
</evidence>
<keyword evidence="2" id="KW-1185">Reference proteome</keyword>
<evidence type="ECO:0000313" key="1">
    <source>
        <dbReference type="EMBL" id="MBN3579678.1"/>
    </source>
</evidence>
<reference evidence="1 2" key="1">
    <citation type="submission" date="2021-02" db="EMBL/GenBank/DDBJ databases">
        <title>Draft Genome Sequences of 5 Vibrio neptunius Strains Isolated From of Bivalve Hatcheries.</title>
        <authorList>
            <person name="Galvis F."/>
            <person name="Barja J.L."/>
            <person name="Lemos M.L."/>
            <person name="Balado M."/>
        </authorList>
    </citation>
    <scope>NUCLEOTIDE SEQUENCE [LARGE SCALE GENOMIC DNA]</scope>
    <source>
        <strain evidence="1 2">PP-145.98</strain>
    </source>
</reference>
<comment type="caution">
    <text evidence="1">The sequence shown here is derived from an EMBL/GenBank/DDBJ whole genome shotgun (WGS) entry which is preliminary data.</text>
</comment>
<dbReference type="EMBL" id="JAFHLB010000028">
    <property type="protein sequence ID" value="MBN3579678.1"/>
    <property type="molecule type" value="Genomic_DNA"/>
</dbReference>
<protein>
    <submittedName>
        <fullName evidence="1">Uncharacterized protein</fullName>
    </submittedName>
</protein>
<gene>
    <name evidence="1" type="ORF">JYA62_18630</name>
</gene>
<organism evidence="1 2">
    <name type="scientific">Vibrio neptunius</name>
    <dbReference type="NCBI Taxonomy" id="170651"/>
    <lineage>
        <taxon>Bacteria</taxon>
        <taxon>Pseudomonadati</taxon>
        <taxon>Pseudomonadota</taxon>
        <taxon>Gammaproteobacteria</taxon>
        <taxon>Vibrionales</taxon>
        <taxon>Vibrionaceae</taxon>
        <taxon>Vibrio</taxon>
    </lineage>
</organism>
<accession>A0ABS3A5S5</accession>